<proteinExistence type="predicted"/>
<accession>A0A5J4KRA6</accession>
<organism evidence="1 2">
    <name type="scientific">Dictyobacter vulcani</name>
    <dbReference type="NCBI Taxonomy" id="2607529"/>
    <lineage>
        <taxon>Bacteria</taxon>
        <taxon>Bacillati</taxon>
        <taxon>Chloroflexota</taxon>
        <taxon>Ktedonobacteria</taxon>
        <taxon>Ktedonobacterales</taxon>
        <taxon>Dictyobacteraceae</taxon>
        <taxon>Dictyobacter</taxon>
    </lineage>
</organism>
<evidence type="ECO:0000313" key="1">
    <source>
        <dbReference type="EMBL" id="GER88887.1"/>
    </source>
</evidence>
<name>A0A5J4KRA6_9CHLR</name>
<comment type="caution">
    <text evidence="1">The sequence shown here is derived from an EMBL/GenBank/DDBJ whole genome shotgun (WGS) entry which is preliminary data.</text>
</comment>
<reference evidence="1 2" key="1">
    <citation type="submission" date="2019-10" db="EMBL/GenBank/DDBJ databases">
        <title>Dictyobacter vulcani sp. nov., within the class Ktedonobacteria, isolated from soil of volcanic Mt. Zao.</title>
        <authorList>
            <person name="Zheng Y."/>
            <person name="Wang C.M."/>
            <person name="Sakai Y."/>
            <person name="Abe K."/>
            <person name="Yokota A."/>
            <person name="Yabe S."/>
        </authorList>
    </citation>
    <scope>NUCLEOTIDE SEQUENCE [LARGE SCALE GENOMIC DNA]</scope>
    <source>
        <strain evidence="1 2">W12</strain>
    </source>
</reference>
<sequence>MSLQKIGLILLVLVVAYVGYCMLATPQPPPAGATKSTTALTQASTLADAEHMLRRPTLSAAYINTVLEQAHSPARGLGETLYQLSAEYQIDDAFALAFFHHESDYGKNGVARETHSLGNIRCTDGYDCDHTGGYRKYATWILGAEDWYDLIKKEYIDRRGLSTLSTIVPVYAPSEDNNDVRAYITNVQQDVLTYRREEATA</sequence>
<gene>
    <name evidence="1" type="ORF">KDW_30490</name>
</gene>
<evidence type="ECO:0000313" key="2">
    <source>
        <dbReference type="Proteomes" id="UP000326912"/>
    </source>
</evidence>
<dbReference type="Proteomes" id="UP000326912">
    <property type="component" value="Unassembled WGS sequence"/>
</dbReference>
<protein>
    <submittedName>
        <fullName evidence="1">Uncharacterized protein</fullName>
    </submittedName>
</protein>
<dbReference type="EMBL" id="BKZW01000001">
    <property type="protein sequence ID" value="GER88887.1"/>
    <property type="molecule type" value="Genomic_DNA"/>
</dbReference>
<dbReference type="AlphaFoldDB" id="A0A5J4KRA6"/>
<dbReference type="RefSeq" id="WP_151756728.1">
    <property type="nucleotide sequence ID" value="NZ_BKZW01000001.1"/>
</dbReference>
<keyword evidence="2" id="KW-1185">Reference proteome</keyword>